<dbReference type="Proteomes" id="UP001056012">
    <property type="component" value="Chromosome 7"/>
</dbReference>
<feature type="transmembrane region" description="Helical" evidence="2">
    <location>
        <begin position="199"/>
        <end position="222"/>
    </location>
</feature>
<keyword evidence="2" id="KW-0472">Membrane</keyword>
<keyword evidence="2" id="KW-0812">Transmembrane</keyword>
<reference evidence="4" key="1">
    <citation type="submission" date="2021-12" db="EMBL/GenBank/DDBJ databases">
        <title>Curvularia clavata genome.</title>
        <authorList>
            <person name="Cao Y."/>
        </authorList>
    </citation>
    <scope>NUCLEOTIDE SEQUENCE</scope>
    <source>
        <strain evidence="4">Yc1106</strain>
    </source>
</reference>
<dbReference type="PANTHER" id="PTHR37013:SF4">
    <property type="entry name" value="INTEGRAL MEMBRANE PROTEIN"/>
    <property type="match status" value="1"/>
</dbReference>
<feature type="transmembrane region" description="Helical" evidence="2">
    <location>
        <begin position="12"/>
        <end position="33"/>
    </location>
</feature>
<dbReference type="AlphaFoldDB" id="A0A9Q8ZF45"/>
<dbReference type="InterPro" id="IPR056120">
    <property type="entry name" value="DUF7703"/>
</dbReference>
<keyword evidence="5" id="KW-1185">Reference proteome</keyword>
<organism evidence="4 5">
    <name type="scientific">Curvularia clavata</name>
    <dbReference type="NCBI Taxonomy" id="95742"/>
    <lineage>
        <taxon>Eukaryota</taxon>
        <taxon>Fungi</taxon>
        <taxon>Dikarya</taxon>
        <taxon>Ascomycota</taxon>
        <taxon>Pezizomycotina</taxon>
        <taxon>Dothideomycetes</taxon>
        <taxon>Pleosporomycetidae</taxon>
        <taxon>Pleosporales</taxon>
        <taxon>Pleosporineae</taxon>
        <taxon>Pleosporaceae</taxon>
        <taxon>Curvularia</taxon>
    </lineage>
</organism>
<feature type="compositionally biased region" description="Basic and acidic residues" evidence="1">
    <location>
        <begin position="333"/>
        <end position="348"/>
    </location>
</feature>
<sequence length="348" mass="39559">MGVAEDLKNDLPVAMTMAAFVGAAWYICVELNVRLWFSYLRKRGLYFWACFIGTQGVLTQPLLIILADFGQIQNPYLAFTLIYMSWWMLVVPQSVVLYSRLHLIISNPKHNTYVRNMIIFTTIFISIPTMGLGVAAQASRIPHLISANLIWDRVQVTIFFLQEMVISVLYIVETRRVLLNRSILGQDDKTVRKVMRHLVYTNLLVVFLDCSLLAMSYSPFFYVQAAFKPCVYGVKLRVEFSILNRLASTLRGSLAHLRTYSTRRTPPSSESKLSGHRSVRMEMYTTQSDPEVLPSSVHRLTGSSLMDADEANGSGSGNENGSTKVSKPRFLLRKPEKVRRNQVTKDRS</sequence>
<feature type="transmembrane region" description="Helical" evidence="2">
    <location>
        <begin position="118"/>
        <end position="138"/>
    </location>
</feature>
<proteinExistence type="predicted"/>
<dbReference type="PANTHER" id="PTHR37013">
    <property type="entry name" value="INTEGRAL MEMBRANE PROTEIN (AFU_ORTHOLOGUE AFUA_1G05950)-RELATED"/>
    <property type="match status" value="1"/>
</dbReference>
<evidence type="ECO:0000259" key="3">
    <source>
        <dbReference type="Pfam" id="PF24802"/>
    </source>
</evidence>
<feature type="transmembrane region" description="Helical" evidence="2">
    <location>
        <begin position="76"/>
        <end position="98"/>
    </location>
</feature>
<evidence type="ECO:0000256" key="1">
    <source>
        <dbReference type="SAM" id="MobiDB-lite"/>
    </source>
</evidence>
<evidence type="ECO:0000256" key="2">
    <source>
        <dbReference type="SAM" id="Phobius"/>
    </source>
</evidence>
<feature type="region of interest" description="Disordered" evidence="1">
    <location>
        <begin position="304"/>
        <end position="348"/>
    </location>
</feature>
<keyword evidence="2" id="KW-1133">Transmembrane helix</keyword>
<protein>
    <recommendedName>
        <fullName evidence="3">DUF7703 domain-containing protein</fullName>
    </recommendedName>
</protein>
<feature type="domain" description="DUF7703" evidence="3">
    <location>
        <begin position="14"/>
        <end position="256"/>
    </location>
</feature>
<gene>
    <name evidence="4" type="ORF">yc1106_09471</name>
</gene>
<dbReference type="VEuPathDB" id="FungiDB:yc1106_09471"/>
<accession>A0A9Q8ZF45</accession>
<evidence type="ECO:0000313" key="5">
    <source>
        <dbReference type="Proteomes" id="UP001056012"/>
    </source>
</evidence>
<name>A0A9Q8ZF45_CURCL</name>
<dbReference type="EMBL" id="CP089280">
    <property type="protein sequence ID" value="USP82197.1"/>
    <property type="molecule type" value="Genomic_DNA"/>
</dbReference>
<dbReference type="OrthoDB" id="405906at2759"/>
<feature type="transmembrane region" description="Helical" evidence="2">
    <location>
        <begin position="150"/>
        <end position="172"/>
    </location>
</feature>
<feature type="transmembrane region" description="Helical" evidence="2">
    <location>
        <begin position="45"/>
        <end position="70"/>
    </location>
</feature>
<evidence type="ECO:0000313" key="4">
    <source>
        <dbReference type="EMBL" id="USP82197.1"/>
    </source>
</evidence>
<dbReference type="Pfam" id="PF24802">
    <property type="entry name" value="DUF7703"/>
    <property type="match status" value="1"/>
</dbReference>